<feature type="region of interest" description="Disordered" evidence="1">
    <location>
        <begin position="144"/>
        <end position="175"/>
    </location>
</feature>
<dbReference type="HOGENOM" id="CLU_1225195_0_0_1"/>
<evidence type="ECO:0000256" key="1">
    <source>
        <dbReference type="SAM" id="MobiDB-lite"/>
    </source>
</evidence>
<dbReference type="EMBL" id="KN833881">
    <property type="protein sequence ID" value="KIK15669.1"/>
    <property type="molecule type" value="Genomic_DNA"/>
</dbReference>
<gene>
    <name evidence="2" type="ORF">PISMIDRAFT_25262</name>
</gene>
<reference evidence="2 3" key="1">
    <citation type="submission" date="2014-04" db="EMBL/GenBank/DDBJ databases">
        <authorList>
            <consortium name="DOE Joint Genome Institute"/>
            <person name="Kuo A."/>
            <person name="Kohler A."/>
            <person name="Costa M.D."/>
            <person name="Nagy L.G."/>
            <person name="Floudas D."/>
            <person name="Copeland A."/>
            <person name="Barry K.W."/>
            <person name="Cichocki N."/>
            <person name="Veneault-Fourrey C."/>
            <person name="LaButti K."/>
            <person name="Lindquist E.A."/>
            <person name="Lipzen A."/>
            <person name="Lundell T."/>
            <person name="Morin E."/>
            <person name="Murat C."/>
            <person name="Sun H."/>
            <person name="Tunlid A."/>
            <person name="Henrissat B."/>
            <person name="Grigoriev I.V."/>
            <person name="Hibbett D.S."/>
            <person name="Martin F."/>
            <person name="Nordberg H.P."/>
            <person name="Cantor M.N."/>
            <person name="Hua S.X."/>
        </authorList>
    </citation>
    <scope>NUCLEOTIDE SEQUENCE [LARGE SCALE GENOMIC DNA]</scope>
    <source>
        <strain evidence="2 3">441</strain>
    </source>
</reference>
<keyword evidence="3" id="KW-1185">Reference proteome</keyword>
<proteinExistence type="predicted"/>
<evidence type="ECO:0000313" key="2">
    <source>
        <dbReference type="EMBL" id="KIK15669.1"/>
    </source>
</evidence>
<organism evidence="2 3">
    <name type="scientific">Pisolithus microcarpus 441</name>
    <dbReference type="NCBI Taxonomy" id="765257"/>
    <lineage>
        <taxon>Eukaryota</taxon>
        <taxon>Fungi</taxon>
        <taxon>Dikarya</taxon>
        <taxon>Basidiomycota</taxon>
        <taxon>Agaricomycotina</taxon>
        <taxon>Agaricomycetes</taxon>
        <taxon>Agaricomycetidae</taxon>
        <taxon>Boletales</taxon>
        <taxon>Sclerodermatineae</taxon>
        <taxon>Pisolithaceae</taxon>
        <taxon>Pisolithus</taxon>
    </lineage>
</organism>
<name>A0A0C9YPE1_9AGAM</name>
<evidence type="ECO:0000313" key="3">
    <source>
        <dbReference type="Proteomes" id="UP000054018"/>
    </source>
</evidence>
<sequence length="226" mass="24326">MAMSSTALDLHKLSGPGMMPPPLILATHHKFILEYQCSPPNYLIPSPGGPAIHVPSTWQKVPQPLPPGSSGYSAQHRHYAAQCECWGRMAHNPPPAETILLEISAVFEAGGKKKNLHSAGDVDTVHQSLLSAVLLDENKVMSGKCHHHHTSSTSSGSTPVPPQKKFATTFSSPDPGQIKETLQTGGACNFDVRTDFYAIPTCDIDDLVNKKAAFDIWDAKPICGNI</sequence>
<dbReference type="Proteomes" id="UP000054018">
    <property type="component" value="Unassembled WGS sequence"/>
</dbReference>
<dbReference type="OrthoDB" id="2691515at2759"/>
<feature type="compositionally biased region" description="Polar residues" evidence="1">
    <location>
        <begin position="166"/>
        <end position="175"/>
    </location>
</feature>
<accession>A0A0C9YPE1</accession>
<protein>
    <submittedName>
        <fullName evidence="2">Uncharacterized protein</fullName>
    </submittedName>
</protein>
<reference evidence="3" key="2">
    <citation type="submission" date="2015-01" db="EMBL/GenBank/DDBJ databases">
        <title>Evolutionary Origins and Diversification of the Mycorrhizal Mutualists.</title>
        <authorList>
            <consortium name="DOE Joint Genome Institute"/>
            <consortium name="Mycorrhizal Genomics Consortium"/>
            <person name="Kohler A."/>
            <person name="Kuo A."/>
            <person name="Nagy L.G."/>
            <person name="Floudas D."/>
            <person name="Copeland A."/>
            <person name="Barry K.W."/>
            <person name="Cichocki N."/>
            <person name="Veneault-Fourrey C."/>
            <person name="LaButti K."/>
            <person name="Lindquist E.A."/>
            <person name="Lipzen A."/>
            <person name="Lundell T."/>
            <person name="Morin E."/>
            <person name="Murat C."/>
            <person name="Riley R."/>
            <person name="Ohm R."/>
            <person name="Sun H."/>
            <person name="Tunlid A."/>
            <person name="Henrissat B."/>
            <person name="Grigoriev I.V."/>
            <person name="Hibbett D.S."/>
            <person name="Martin F."/>
        </authorList>
    </citation>
    <scope>NUCLEOTIDE SEQUENCE [LARGE SCALE GENOMIC DNA]</scope>
    <source>
        <strain evidence="3">441</strain>
    </source>
</reference>
<dbReference type="AlphaFoldDB" id="A0A0C9YPE1"/>